<gene>
    <name evidence="3" type="ORF">SAMN02745911_3868</name>
</gene>
<feature type="transmembrane region" description="Helical" evidence="2">
    <location>
        <begin position="21"/>
        <end position="42"/>
    </location>
</feature>
<keyword evidence="2" id="KW-0472">Membrane</keyword>
<name>A0ABY1IR20_9HYPH</name>
<feature type="compositionally biased region" description="Low complexity" evidence="1">
    <location>
        <begin position="266"/>
        <end position="289"/>
    </location>
</feature>
<accession>A0ABY1IR20</accession>
<evidence type="ECO:0000313" key="4">
    <source>
        <dbReference type="Proteomes" id="UP000184290"/>
    </source>
</evidence>
<protein>
    <submittedName>
        <fullName evidence="3">Cellulose biosynthesis protein BcsN</fullName>
    </submittedName>
</protein>
<dbReference type="InterPro" id="IPR031482">
    <property type="entry name" value="CBP_BcsN"/>
</dbReference>
<feature type="compositionally biased region" description="Pro residues" evidence="1">
    <location>
        <begin position="290"/>
        <end position="319"/>
    </location>
</feature>
<keyword evidence="2" id="KW-0812">Transmembrane</keyword>
<evidence type="ECO:0000256" key="1">
    <source>
        <dbReference type="SAM" id="MobiDB-lite"/>
    </source>
</evidence>
<evidence type="ECO:0000313" key="3">
    <source>
        <dbReference type="EMBL" id="SHJ97329.1"/>
    </source>
</evidence>
<dbReference type="Proteomes" id="UP000184290">
    <property type="component" value="Unassembled WGS sequence"/>
</dbReference>
<sequence>MVRHYRQECFSLVPMPRSTSFFLRLSCVAFAGMLLAGCMTGQPDLSSSYRYVPPEGAFVMPPAGGPQVVSVIERRYTDATEQRIVLGTQGGQSGENYILVQFFGPVGNSGPGIGDSPLNDRPLRASEVAKEIAAAMPGVPMRQSPTYVQNRFGTFSYAIGRAGSGDICLYAWQRIVGIDNATLILRARGTIQLRMRLCAPNQSEEQLLLTMYGFSINAFFDNYQWNPYGEPAGPSETLGRPGDPIYPVAAGGFESVLADPEPEPAPVVRRAAPARRAVQQQPAPVSSAPLPAPVGTPVPPPPPAAQTPSVPMAPPPPSSDRPSTPLCMPHESGEGVVCR</sequence>
<dbReference type="Pfam" id="PF17038">
    <property type="entry name" value="CBP_BcsN"/>
    <property type="match status" value="1"/>
</dbReference>
<keyword evidence="2" id="KW-1133">Transmembrane helix</keyword>
<organism evidence="3 4">
    <name type="scientific">Aureimonas altamirensis DSM 21988</name>
    <dbReference type="NCBI Taxonomy" id="1121026"/>
    <lineage>
        <taxon>Bacteria</taxon>
        <taxon>Pseudomonadati</taxon>
        <taxon>Pseudomonadota</taxon>
        <taxon>Alphaproteobacteria</taxon>
        <taxon>Hyphomicrobiales</taxon>
        <taxon>Aurantimonadaceae</taxon>
        <taxon>Aureimonas</taxon>
    </lineage>
</organism>
<feature type="region of interest" description="Disordered" evidence="1">
    <location>
        <begin position="259"/>
        <end position="339"/>
    </location>
</feature>
<reference evidence="3 4" key="1">
    <citation type="submission" date="2016-11" db="EMBL/GenBank/DDBJ databases">
        <authorList>
            <person name="Varghese N."/>
            <person name="Submissions S."/>
        </authorList>
    </citation>
    <scope>NUCLEOTIDE SEQUENCE [LARGE SCALE GENOMIC DNA]</scope>
    <source>
        <strain evidence="3 4">DSM 21988</strain>
    </source>
</reference>
<comment type="caution">
    <text evidence="3">The sequence shown here is derived from an EMBL/GenBank/DDBJ whole genome shotgun (WGS) entry which is preliminary data.</text>
</comment>
<evidence type="ECO:0000256" key="2">
    <source>
        <dbReference type="SAM" id="Phobius"/>
    </source>
</evidence>
<dbReference type="EMBL" id="FQZC01000005">
    <property type="protein sequence ID" value="SHJ97329.1"/>
    <property type="molecule type" value="Genomic_DNA"/>
</dbReference>
<proteinExistence type="predicted"/>
<keyword evidence="4" id="KW-1185">Reference proteome</keyword>